<evidence type="ECO:0000256" key="5">
    <source>
        <dbReference type="ARBA" id="ARBA00023136"/>
    </source>
</evidence>
<keyword evidence="4 11" id="KW-0443">Lipid metabolism</keyword>
<keyword evidence="10 11" id="KW-0670">Pyruvate</keyword>
<keyword evidence="1 11" id="KW-1003">Cell membrane</keyword>
<keyword evidence="3 11" id="KW-0210">Decarboxylase</keyword>
<feature type="chain" id="PRO_5033178530" description="Phosphatidylserine decarboxylase alpha chain" evidence="11">
    <location>
        <begin position="188"/>
        <end position="250"/>
    </location>
</feature>
<dbReference type="PANTHER" id="PTHR35809:SF1">
    <property type="entry name" value="ARCHAETIDYLSERINE DECARBOXYLASE PROENZYME-RELATED"/>
    <property type="match status" value="1"/>
</dbReference>
<comment type="subunit">
    <text evidence="11">Heterodimer of a large membrane-associated beta subunit and a small pyruvoyl-containing alpha subunit.</text>
</comment>
<evidence type="ECO:0000256" key="3">
    <source>
        <dbReference type="ARBA" id="ARBA00022793"/>
    </source>
</evidence>
<evidence type="ECO:0000256" key="4">
    <source>
        <dbReference type="ARBA" id="ARBA00023098"/>
    </source>
</evidence>
<keyword evidence="12" id="KW-1133">Transmembrane helix</keyword>
<accession>A0A839SJD4</accession>
<gene>
    <name evidence="11" type="primary">psd</name>
    <name evidence="13" type="ORF">FHS11_003095</name>
</gene>
<evidence type="ECO:0000256" key="11">
    <source>
        <dbReference type="HAMAP-Rule" id="MF_00664"/>
    </source>
</evidence>
<organism evidence="13 14">
    <name type="scientific">Mucilaginibacter gotjawali</name>
    <dbReference type="NCBI Taxonomy" id="1550579"/>
    <lineage>
        <taxon>Bacteria</taxon>
        <taxon>Pseudomonadati</taxon>
        <taxon>Bacteroidota</taxon>
        <taxon>Sphingobacteriia</taxon>
        <taxon>Sphingobacteriales</taxon>
        <taxon>Sphingobacteriaceae</taxon>
        <taxon>Mucilaginibacter</taxon>
    </lineage>
</organism>
<keyword evidence="6 11" id="KW-0865">Zymogen</keyword>
<comment type="cofactor">
    <cofactor evidence="11">
        <name>pyruvate</name>
        <dbReference type="ChEBI" id="CHEBI:15361"/>
    </cofactor>
    <text evidence="11">Binds 1 pyruvoyl group covalently per subunit.</text>
</comment>
<feature type="transmembrane region" description="Helical" evidence="12">
    <location>
        <begin position="7"/>
        <end position="29"/>
    </location>
</feature>
<dbReference type="AlphaFoldDB" id="A0A839SJD4"/>
<dbReference type="EMBL" id="JACHWX010000009">
    <property type="protein sequence ID" value="MBB3056669.1"/>
    <property type="molecule type" value="Genomic_DNA"/>
</dbReference>
<comment type="subcellular location">
    <subcellularLocation>
        <location evidence="11">Cell membrane</location>
        <topology evidence="11">Peripheral membrane protein</topology>
    </subcellularLocation>
</comment>
<comment type="caution">
    <text evidence="13">The sequence shown here is derived from an EMBL/GenBank/DDBJ whole genome shotgun (WGS) entry which is preliminary data.</text>
</comment>
<comment type="catalytic activity">
    <reaction evidence="11">
        <text>a 1,2-diacyl-sn-glycero-3-phospho-L-serine + H(+) = a 1,2-diacyl-sn-glycero-3-phosphoethanolamine + CO2</text>
        <dbReference type="Rhea" id="RHEA:20828"/>
        <dbReference type="ChEBI" id="CHEBI:15378"/>
        <dbReference type="ChEBI" id="CHEBI:16526"/>
        <dbReference type="ChEBI" id="CHEBI:57262"/>
        <dbReference type="ChEBI" id="CHEBI:64612"/>
        <dbReference type="EC" id="4.1.1.65"/>
    </reaction>
</comment>
<dbReference type="RefSeq" id="WP_096356222.1">
    <property type="nucleotide sequence ID" value="NZ_AP017313.1"/>
</dbReference>
<dbReference type="OrthoDB" id="9790893at2"/>
<keyword evidence="5 11" id="KW-0472">Membrane</keyword>
<evidence type="ECO:0000256" key="7">
    <source>
        <dbReference type="ARBA" id="ARBA00023209"/>
    </source>
</evidence>
<dbReference type="GO" id="GO:0006646">
    <property type="term" value="P:phosphatidylethanolamine biosynthetic process"/>
    <property type="evidence" value="ECO:0007669"/>
    <property type="project" value="UniProtKB-UniRule"/>
</dbReference>
<dbReference type="InterPro" id="IPR033175">
    <property type="entry name" value="PSD-A"/>
</dbReference>
<keyword evidence="8 11" id="KW-0456">Lyase</keyword>
<comment type="PTM">
    <text evidence="11">Is synthesized initially as an inactive proenzyme. Formation of the active enzyme involves a self-maturation process in which the active site pyruvoyl group is generated from an internal serine residue via an autocatalytic post-translational modification. Two non-identical subunits are generated from the proenzyme in this reaction, and the pyruvate is formed at the N-terminus of the alpha chain, which is derived from the carboxyl end of the proenzyme. The post-translation cleavage follows an unusual pathway, termed non-hydrolytic serinolysis, in which the side chain hydroxyl group of the serine supplies its oxygen atom to form the C-terminus of the beta chain, while the remainder of the serine residue undergoes an oxidative deamination to produce ammonia and the pyruvoyl prosthetic group on the alpha chain.</text>
</comment>
<comment type="function">
    <text evidence="11">Catalyzes the formation of phosphatidylethanolamine (PtdEtn) from phosphatidylserine (PtdSer).</text>
</comment>
<dbReference type="Proteomes" id="UP000539265">
    <property type="component" value="Unassembled WGS sequence"/>
</dbReference>
<evidence type="ECO:0000256" key="2">
    <source>
        <dbReference type="ARBA" id="ARBA00022516"/>
    </source>
</evidence>
<dbReference type="UniPathway" id="UPA00558">
    <property type="reaction ID" value="UER00616"/>
</dbReference>
<dbReference type="NCBIfam" id="NF003685">
    <property type="entry name" value="PRK05305.2-5"/>
    <property type="match status" value="1"/>
</dbReference>
<name>A0A839SJD4_9SPHI</name>
<reference evidence="13" key="1">
    <citation type="submission" date="2020-08" db="EMBL/GenBank/DDBJ databases">
        <title>Genomic Encyclopedia of Type Strains, Phase III (KMG-III): the genomes of soil and plant-associated and newly described type strains.</title>
        <authorList>
            <person name="Whitman W."/>
        </authorList>
    </citation>
    <scope>NUCLEOTIDE SEQUENCE [LARGE SCALE GENOMIC DNA]</scope>
    <source>
        <strain evidence="13">CECT 8628</strain>
    </source>
</reference>
<keyword evidence="2 11" id="KW-0444">Lipid biosynthesis</keyword>
<dbReference type="NCBIfam" id="NF003678">
    <property type="entry name" value="PRK05305.1-2"/>
    <property type="match status" value="1"/>
</dbReference>
<dbReference type="EC" id="4.1.1.65" evidence="11"/>
<evidence type="ECO:0000256" key="8">
    <source>
        <dbReference type="ARBA" id="ARBA00023239"/>
    </source>
</evidence>
<evidence type="ECO:0000313" key="14">
    <source>
        <dbReference type="Proteomes" id="UP000539265"/>
    </source>
</evidence>
<keyword evidence="14" id="KW-1185">Reference proteome</keyword>
<evidence type="ECO:0000256" key="6">
    <source>
        <dbReference type="ARBA" id="ARBA00023145"/>
    </source>
</evidence>
<dbReference type="HAMAP" id="MF_00664">
    <property type="entry name" value="PS_decarb_PSD_A"/>
    <property type="match status" value="1"/>
</dbReference>
<evidence type="ECO:0000256" key="9">
    <source>
        <dbReference type="ARBA" id="ARBA00023264"/>
    </source>
</evidence>
<keyword evidence="9 11" id="KW-1208">Phospholipid metabolism</keyword>
<keyword evidence="7 11" id="KW-0594">Phospholipid biosynthesis</keyword>
<dbReference type="Pfam" id="PF02666">
    <property type="entry name" value="PS_Dcarbxylase"/>
    <property type="match status" value="1"/>
</dbReference>
<evidence type="ECO:0000256" key="10">
    <source>
        <dbReference type="ARBA" id="ARBA00023317"/>
    </source>
</evidence>
<dbReference type="InterPro" id="IPR003817">
    <property type="entry name" value="PS_Dcarbxylase"/>
</dbReference>
<protein>
    <recommendedName>
        <fullName evidence="11">Phosphatidylserine decarboxylase proenzyme</fullName>
        <ecNumber evidence="11">4.1.1.65</ecNumber>
    </recommendedName>
    <component>
        <recommendedName>
            <fullName evidence="11">Phosphatidylserine decarboxylase alpha chain</fullName>
        </recommendedName>
    </component>
    <component>
        <recommendedName>
            <fullName evidence="11">Phosphatidylserine decarboxylase beta chain</fullName>
        </recommendedName>
    </component>
</protein>
<dbReference type="GO" id="GO:0005886">
    <property type="term" value="C:plasma membrane"/>
    <property type="evidence" value="ECO:0007669"/>
    <property type="project" value="UniProtKB-SubCell"/>
</dbReference>
<keyword evidence="12" id="KW-0812">Transmembrane</keyword>
<comment type="pathway">
    <text evidence="11">Phospholipid metabolism; phosphatidylethanolamine biosynthesis; phosphatidylethanolamine from CDP-diacylglycerol: step 2/2.</text>
</comment>
<evidence type="ECO:0000256" key="12">
    <source>
        <dbReference type="SAM" id="Phobius"/>
    </source>
</evidence>
<evidence type="ECO:0000313" key="13">
    <source>
        <dbReference type="EMBL" id="MBB3056669.1"/>
    </source>
</evidence>
<feature type="site" description="Cleavage (non-hydrolytic); by autocatalysis" evidence="11">
    <location>
        <begin position="187"/>
        <end position="188"/>
    </location>
</feature>
<feature type="modified residue" description="Pyruvic acid (Ser); by autocatalysis" evidence="11">
    <location>
        <position position="188"/>
    </location>
</feature>
<sequence>MTIHKEGYTSIALCVLFIFVLNAVIQFYFPEAHVVKWIVYILSFALFVIILQFFRSPVFPVETDDKIVLCPADGKVVVIEETTETEYLKDKRIQLSVFMSPVNVHVNRNPIAGVVKYFKYNPGKYLVAWHPKSSTENERTTIVIENAAGVPVLFRQIAGALARRIVWYVKEGDKVEQGQQFGFIKFGSRVDVFLPLGSTIKVDLGQVVKGGRTILAELPAKSAQPKPKKEADNAFETVAAARPVKNTIKK</sequence>
<feature type="transmembrane region" description="Helical" evidence="12">
    <location>
        <begin position="35"/>
        <end position="54"/>
    </location>
</feature>
<feature type="chain" id="PRO_5033178531" description="Phosphatidylserine decarboxylase beta chain" evidence="11">
    <location>
        <begin position="1"/>
        <end position="187"/>
    </location>
</feature>
<feature type="active site" description="Schiff-base intermediate with substrate; via pyruvic acid" evidence="11">
    <location>
        <position position="188"/>
    </location>
</feature>
<evidence type="ECO:0000256" key="1">
    <source>
        <dbReference type="ARBA" id="ARBA00022475"/>
    </source>
</evidence>
<proteinExistence type="inferred from homology"/>
<dbReference type="GO" id="GO:0004609">
    <property type="term" value="F:phosphatidylserine decarboxylase activity"/>
    <property type="evidence" value="ECO:0007669"/>
    <property type="project" value="UniProtKB-UniRule"/>
</dbReference>
<dbReference type="PANTHER" id="PTHR35809">
    <property type="entry name" value="ARCHAETIDYLSERINE DECARBOXYLASE PROENZYME-RELATED"/>
    <property type="match status" value="1"/>
</dbReference>
<comment type="similarity">
    <text evidence="11">Belongs to the phosphatidylserine decarboxylase family. PSD-A subfamily.</text>
</comment>